<dbReference type="STRING" id="1454003.AW10_02068"/>
<dbReference type="EMBL" id="JEMX01000044">
    <property type="protein sequence ID" value="EXI79923.1"/>
    <property type="molecule type" value="Genomic_DNA"/>
</dbReference>
<evidence type="ECO:0000313" key="1">
    <source>
        <dbReference type="EMBL" id="EXI79923.1"/>
    </source>
</evidence>
<gene>
    <name evidence="1" type="ORF">AW10_02068</name>
</gene>
<protein>
    <submittedName>
        <fullName evidence="1">Uncharacterized protein</fullName>
    </submittedName>
</protein>
<comment type="caution">
    <text evidence="1">The sequence shown here is derived from an EMBL/GenBank/DDBJ whole genome shotgun (WGS) entry which is preliminary data.</text>
</comment>
<organism evidence="1 2">
    <name type="scientific">Candidatus Accumulibacter appositus</name>
    <dbReference type="NCBI Taxonomy" id="1454003"/>
    <lineage>
        <taxon>Bacteria</taxon>
        <taxon>Pseudomonadati</taxon>
        <taxon>Pseudomonadota</taxon>
        <taxon>Betaproteobacteria</taxon>
        <taxon>Candidatus Accumulibacter</taxon>
    </lineage>
</organism>
<proteinExistence type="predicted"/>
<dbReference type="AlphaFoldDB" id="A0A011NBB9"/>
<reference evidence="1 2" key="1">
    <citation type="submission" date="2014-02" db="EMBL/GenBank/DDBJ databases">
        <title>Expanding our view of genomic diversity in Candidatus Accumulibacter clades.</title>
        <authorList>
            <person name="Skennerton C.T."/>
            <person name="Barr J.J."/>
            <person name="Slater F.R."/>
            <person name="Bond P.L."/>
            <person name="Tyson G.W."/>
        </authorList>
    </citation>
    <scope>NUCLEOTIDE SEQUENCE [LARGE SCALE GENOMIC DNA]</scope>
    <source>
        <strain evidence="2">BA-92</strain>
    </source>
</reference>
<sequence>MLEADLNRQYGSVARCQIVRGVPVEVAKQAAQGAIRPVGQGAEAHIDGASIVGYAQELLGRVDDRVDAVGEGDLAGTNRYRAPRGDGSALPVYPQGLVLSRIDGHPVAIEQGGDGSVDRDVGPGRSRSRLHGDRIRVVGAAGFDEDEFAASLHVVFQPVGGDVVRVAPGVAAFDLFVVQDGAGRLQIAWLGIHADVAQADREGLTSFDLLVVEAADRDQYRRLSSGNDRRAGEGRLRSEVALIGRTNADRCELDAVVCRDGAVRVRDIHRNEEGQRVAFGRRRVGDR</sequence>
<dbReference type="Proteomes" id="UP000021816">
    <property type="component" value="Unassembled WGS sequence"/>
</dbReference>
<evidence type="ECO:0000313" key="2">
    <source>
        <dbReference type="Proteomes" id="UP000021816"/>
    </source>
</evidence>
<accession>A0A011NBB9</accession>
<name>A0A011NBB9_9PROT</name>